<evidence type="ECO:0000313" key="2">
    <source>
        <dbReference type="EMBL" id="JAI63191.1"/>
    </source>
</evidence>
<feature type="domain" description="U-box" evidence="1">
    <location>
        <begin position="389"/>
        <end position="460"/>
    </location>
</feature>
<reference evidence="2" key="1">
    <citation type="submission" date="2015-09" db="EMBL/GenBank/DDBJ databases">
        <title>Scylla olivacea transcriptome.</title>
        <authorList>
            <person name="Ikhwanuddin M."/>
        </authorList>
    </citation>
    <scope>NUCLEOTIDE SEQUENCE</scope>
</reference>
<dbReference type="InterPro" id="IPR013083">
    <property type="entry name" value="Znf_RING/FYVE/PHD"/>
</dbReference>
<dbReference type="SUPFAM" id="SSF57850">
    <property type="entry name" value="RING/U-box"/>
    <property type="match status" value="1"/>
</dbReference>
<name>A0A0P4WFX5_SCYOL</name>
<sequence>METRRGRQLYGALLQRMKRGPDALVDGQHITLEEAFNKILEILSNGQFCACLVYEMVKVATKAIITKYKKNKVFAMKGLTHLGLLTLEVVSRQVSYDDATFTLRWQRVTFLAVSLASCWRPELYRQPAQQTRSLKYWTSMVMCRNNACPNPVLRIELLRFVAMWNLSDIMDVELGNNAIFGLMYNAIHIKARHLLPRRRVGMLSPLRSVLQQMHAAGLLGHLMLRSCSYMKRLVVGHVERSMTYLLVLMGNTARRVLWLCRKGDLTPVRSVEKLTDIMEILRLFVATQPNMELFEEPGLCQVAATTIARTCCCIVQIPDVPQASQALAKLVREMDSFFLTLIVFQKKGTIMGELQYHHARSLSFIDGKIKELQLAAFCLPESVAERQDVPERFLDSLTGRLMDTPLQLVFSGRVVDRCTLLLLKLATAVDESTGILMSDLRYVPLTDLKEEIRAWKEQHHRHPDGA</sequence>
<evidence type="ECO:0000259" key="1">
    <source>
        <dbReference type="Pfam" id="PF04564"/>
    </source>
</evidence>
<dbReference type="Pfam" id="PF04564">
    <property type="entry name" value="U-box"/>
    <property type="match status" value="1"/>
</dbReference>
<dbReference type="Gene3D" id="3.30.40.10">
    <property type="entry name" value="Zinc/RING finger domain, C3HC4 (zinc finger)"/>
    <property type="match status" value="1"/>
</dbReference>
<organism evidence="2">
    <name type="scientific">Scylla olivacea</name>
    <name type="common">Orange mud crab</name>
    <name type="synonym">Cancer olivacea</name>
    <dbReference type="NCBI Taxonomy" id="85551"/>
    <lineage>
        <taxon>Eukaryota</taxon>
        <taxon>Metazoa</taxon>
        <taxon>Ecdysozoa</taxon>
        <taxon>Arthropoda</taxon>
        <taxon>Crustacea</taxon>
        <taxon>Multicrustacea</taxon>
        <taxon>Malacostraca</taxon>
        <taxon>Eumalacostraca</taxon>
        <taxon>Eucarida</taxon>
        <taxon>Decapoda</taxon>
        <taxon>Pleocyemata</taxon>
        <taxon>Brachyura</taxon>
        <taxon>Eubrachyura</taxon>
        <taxon>Portunoidea</taxon>
        <taxon>Portunidae</taxon>
        <taxon>Portuninae</taxon>
        <taxon>Scylla</taxon>
    </lineage>
</organism>
<dbReference type="GO" id="GO:0004842">
    <property type="term" value="F:ubiquitin-protein transferase activity"/>
    <property type="evidence" value="ECO:0007669"/>
    <property type="project" value="InterPro"/>
</dbReference>
<dbReference type="InterPro" id="IPR003613">
    <property type="entry name" value="Ubox_domain"/>
</dbReference>
<dbReference type="EMBL" id="GDRN01074706">
    <property type="protein sequence ID" value="JAI63191.1"/>
    <property type="molecule type" value="Transcribed_RNA"/>
</dbReference>
<dbReference type="GO" id="GO:0016567">
    <property type="term" value="P:protein ubiquitination"/>
    <property type="evidence" value="ECO:0007669"/>
    <property type="project" value="InterPro"/>
</dbReference>
<proteinExistence type="predicted"/>
<protein>
    <recommendedName>
        <fullName evidence="1">U-box domain-containing protein</fullName>
    </recommendedName>
</protein>
<dbReference type="AlphaFoldDB" id="A0A0P4WFX5"/>
<accession>A0A0P4WFX5</accession>